<proteinExistence type="predicted"/>
<feature type="transmembrane region" description="Helical" evidence="1">
    <location>
        <begin position="74"/>
        <end position="92"/>
    </location>
</feature>
<evidence type="ECO:0000256" key="1">
    <source>
        <dbReference type="SAM" id="Phobius"/>
    </source>
</evidence>
<feature type="transmembrane region" description="Helical" evidence="1">
    <location>
        <begin position="123"/>
        <end position="148"/>
    </location>
</feature>
<dbReference type="Proteomes" id="UP001151478">
    <property type="component" value="Unassembled WGS sequence"/>
</dbReference>
<dbReference type="EMBL" id="JAOSLC020000004">
    <property type="protein sequence ID" value="MDD7915990.1"/>
    <property type="molecule type" value="Genomic_DNA"/>
</dbReference>
<gene>
    <name evidence="2" type="ORF">N5A56_016910</name>
</gene>
<keyword evidence="1" id="KW-0812">Transmembrane</keyword>
<sequence length="149" mass="16858">MIGNPITQLEQITINNKSKSFLKEIAKWAFFLSILGFIGIAFLVILALFSNLIFATIQQAQPQAFPIDLGMTMTITYLFLGVIYFFPVYYLMKFSTKMKKALASKNDETLADAFELLKSHYKFIGVFTIILLSLYVMLIVVTLISGSIF</sequence>
<evidence type="ECO:0000313" key="2">
    <source>
        <dbReference type="EMBL" id="MDD7915990.1"/>
    </source>
</evidence>
<dbReference type="Pfam" id="PF17319">
    <property type="entry name" value="DUF5362"/>
    <property type="match status" value="1"/>
</dbReference>
<dbReference type="RefSeq" id="WP_265724365.1">
    <property type="nucleotide sequence ID" value="NZ_JAOSLC020000004.1"/>
</dbReference>
<evidence type="ECO:0000313" key="3">
    <source>
        <dbReference type="Proteomes" id="UP001151478"/>
    </source>
</evidence>
<keyword evidence="1" id="KW-1133">Transmembrane helix</keyword>
<reference evidence="2" key="1">
    <citation type="submission" date="2023-02" db="EMBL/GenBank/DDBJ databases">
        <title>Polaribacter ponticola sp. nov., isolated from seawater.</title>
        <authorList>
            <person name="Baek J.H."/>
            <person name="Kim J.M."/>
            <person name="Choi D.G."/>
            <person name="Jeon C.O."/>
        </authorList>
    </citation>
    <scope>NUCLEOTIDE SEQUENCE</scope>
    <source>
        <strain evidence="2">MSW5</strain>
    </source>
</reference>
<feature type="transmembrane region" description="Helical" evidence="1">
    <location>
        <begin position="28"/>
        <end position="54"/>
    </location>
</feature>
<organism evidence="2 3">
    <name type="scientific">Polaribacter ponticola</name>
    <dbReference type="NCBI Taxonomy" id="2978475"/>
    <lineage>
        <taxon>Bacteria</taxon>
        <taxon>Pseudomonadati</taxon>
        <taxon>Bacteroidota</taxon>
        <taxon>Flavobacteriia</taxon>
        <taxon>Flavobacteriales</taxon>
        <taxon>Flavobacteriaceae</taxon>
    </lineage>
</organism>
<comment type="caution">
    <text evidence="2">The sequence shown here is derived from an EMBL/GenBank/DDBJ whole genome shotgun (WGS) entry which is preliminary data.</text>
</comment>
<accession>A0ABT5SEL1</accession>
<dbReference type="InterPro" id="IPR035287">
    <property type="entry name" value="DUF5362"/>
</dbReference>
<keyword evidence="1" id="KW-0472">Membrane</keyword>
<name>A0ABT5SEL1_9FLAO</name>
<keyword evidence="3" id="KW-1185">Reference proteome</keyword>
<protein>
    <submittedName>
        <fullName evidence="2">DUF5362 family protein</fullName>
    </submittedName>
</protein>